<evidence type="ECO:0000313" key="2">
    <source>
        <dbReference type="Proteomes" id="UP000051155"/>
    </source>
</evidence>
<dbReference type="Proteomes" id="UP000051155">
    <property type="component" value="Unassembled WGS sequence"/>
</dbReference>
<dbReference type="PATRIC" id="fig|1423812.3.peg.1178"/>
<organism evidence="1 2">
    <name type="scientific">Liquorilactobacillus uvarum DSM 19971</name>
    <dbReference type="NCBI Taxonomy" id="1423812"/>
    <lineage>
        <taxon>Bacteria</taxon>
        <taxon>Bacillati</taxon>
        <taxon>Bacillota</taxon>
        <taxon>Bacilli</taxon>
        <taxon>Lactobacillales</taxon>
        <taxon>Lactobacillaceae</taxon>
        <taxon>Liquorilactobacillus</taxon>
    </lineage>
</organism>
<protein>
    <submittedName>
        <fullName evidence="1">Uncharacterized protein</fullName>
    </submittedName>
</protein>
<accession>A0A0R1Q3K9</accession>
<dbReference type="EMBL" id="AZEG01000022">
    <property type="protein sequence ID" value="KRL36738.1"/>
    <property type="molecule type" value="Genomic_DNA"/>
</dbReference>
<evidence type="ECO:0000313" key="1">
    <source>
        <dbReference type="EMBL" id="KRL36738.1"/>
    </source>
</evidence>
<dbReference type="AlphaFoldDB" id="A0A0R1Q3K9"/>
<reference evidence="1 2" key="1">
    <citation type="journal article" date="2015" name="Genome Announc.">
        <title>Expanding the biotechnology potential of lactobacilli through comparative genomics of 213 strains and associated genera.</title>
        <authorList>
            <person name="Sun Z."/>
            <person name="Harris H.M."/>
            <person name="McCann A."/>
            <person name="Guo C."/>
            <person name="Argimon S."/>
            <person name="Zhang W."/>
            <person name="Yang X."/>
            <person name="Jeffery I.B."/>
            <person name="Cooney J.C."/>
            <person name="Kagawa T.F."/>
            <person name="Liu W."/>
            <person name="Song Y."/>
            <person name="Salvetti E."/>
            <person name="Wrobel A."/>
            <person name="Rasinkangas P."/>
            <person name="Parkhill J."/>
            <person name="Rea M.C."/>
            <person name="O'Sullivan O."/>
            <person name="Ritari J."/>
            <person name="Douillard F.P."/>
            <person name="Paul Ross R."/>
            <person name="Yang R."/>
            <person name="Briner A.E."/>
            <person name="Felis G.E."/>
            <person name="de Vos W.M."/>
            <person name="Barrangou R."/>
            <person name="Klaenhammer T.R."/>
            <person name="Caufield P.W."/>
            <person name="Cui Y."/>
            <person name="Zhang H."/>
            <person name="O'Toole P.W."/>
        </authorList>
    </citation>
    <scope>NUCLEOTIDE SEQUENCE [LARGE SCALE GENOMIC DNA]</scope>
    <source>
        <strain evidence="1 2">DSM 19971</strain>
    </source>
</reference>
<gene>
    <name evidence="1" type="ORF">FD20_GL001108</name>
</gene>
<comment type="caution">
    <text evidence="1">The sequence shown here is derived from an EMBL/GenBank/DDBJ whole genome shotgun (WGS) entry which is preliminary data.</text>
</comment>
<keyword evidence="2" id="KW-1185">Reference proteome</keyword>
<proteinExistence type="predicted"/>
<sequence>MTIQLKGQRFFILTQLLFSTALALYSIFIADMQMFETLLIISKFKFCQLSSFV</sequence>
<name>A0A0R1Q3K9_9LACO</name>